<dbReference type="AlphaFoldDB" id="A0A024G583"/>
<dbReference type="InParanoid" id="A0A024G583"/>
<proteinExistence type="predicted"/>
<evidence type="ECO:0000313" key="2">
    <source>
        <dbReference type="Proteomes" id="UP000053237"/>
    </source>
</evidence>
<dbReference type="Proteomes" id="UP000053237">
    <property type="component" value="Unassembled WGS sequence"/>
</dbReference>
<evidence type="ECO:0000313" key="1">
    <source>
        <dbReference type="EMBL" id="CCI42024.1"/>
    </source>
</evidence>
<gene>
    <name evidence="1" type="ORF">BN9_028080</name>
</gene>
<sequence length="96" mass="11270">MERRTCYLISMKLLRRCGKHKGSLYITLGSSALEENSSYIVYTGTWYFRVNTECEALYELIVFRNQCAILARIQEAKVSFLEEKSEEKCVWKCLLI</sequence>
<dbReference type="EMBL" id="CAIX01000028">
    <property type="protein sequence ID" value="CCI42024.1"/>
    <property type="molecule type" value="Genomic_DNA"/>
</dbReference>
<keyword evidence="2" id="KW-1185">Reference proteome</keyword>
<protein>
    <submittedName>
        <fullName evidence="1">Uncharacterized protein</fullName>
    </submittedName>
</protein>
<name>A0A024G583_9STRA</name>
<organism evidence="1 2">
    <name type="scientific">Albugo candida</name>
    <dbReference type="NCBI Taxonomy" id="65357"/>
    <lineage>
        <taxon>Eukaryota</taxon>
        <taxon>Sar</taxon>
        <taxon>Stramenopiles</taxon>
        <taxon>Oomycota</taxon>
        <taxon>Peronosporomycetes</taxon>
        <taxon>Albuginales</taxon>
        <taxon>Albuginaceae</taxon>
        <taxon>Albugo</taxon>
    </lineage>
</organism>
<reference evidence="1 2" key="1">
    <citation type="submission" date="2012-05" db="EMBL/GenBank/DDBJ databases">
        <title>Recombination and specialization in a pathogen metapopulation.</title>
        <authorList>
            <person name="Gardiner A."/>
            <person name="Kemen E."/>
            <person name="Schultz-Larsen T."/>
            <person name="MacLean D."/>
            <person name="Van Oosterhout C."/>
            <person name="Jones J.D.G."/>
        </authorList>
    </citation>
    <scope>NUCLEOTIDE SEQUENCE [LARGE SCALE GENOMIC DNA]</scope>
    <source>
        <strain evidence="1 2">Ac Nc2</strain>
    </source>
</reference>
<accession>A0A024G583</accession>
<comment type="caution">
    <text evidence="1">The sequence shown here is derived from an EMBL/GenBank/DDBJ whole genome shotgun (WGS) entry which is preliminary data.</text>
</comment>